<feature type="compositionally biased region" description="Basic and acidic residues" evidence="1">
    <location>
        <begin position="61"/>
        <end position="82"/>
    </location>
</feature>
<proteinExistence type="predicted"/>
<evidence type="ECO:0000313" key="2">
    <source>
        <dbReference type="EMBL" id="DAA03363.1"/>
    </source>
</evidence>
<sequence>MKRKKREPKLRTFLAWVLLGFFGLFLGCFWACPNDRVAVCRVASRRSALLSAAEIPNRESEFEARRQRDPVSGKWHSAERRRPVTNAHRGWPMA</sequence>
<feature type="region of interest" description="Disordered" evidence="1">
    <location>
        <begin position="61"/>
        <end position="94"/>
    </location>
</feature>
<gene>
    <name evidence="2" type="ORF">HDC19232</name>
</gene>
<evidence type="ECO:0000256" key="1">
    <source>
        <dbReference type="SAM" id="MobiDB-lite"/>
    </source>
</evidence>
<name>Q6IIA3_DROME</name>
<dbReference type="EMBL" id="BK003163">
    <property type="protein sequence ID" value="DAA03363.1"/>
    <property type="molecule type" value="Genomic_DNA"/>
</dbReference>
<dbReference type="AlphaFoldDB" id="Q6IIA3"/>
<organism evidence="2">
    <name type="scientific">Drosophila melanogaster</name>
    <name type="common">Fruit fly</name>
    <dbReference type="NCBI Taxonomy" id="7227"/>
    <lineage>
        <taxon>Eukaryota</taxon>
        <taxon>Metazoa</taxon>
        <taxon>Ecdysozoa</taxon>
        <taxon>Arthropoda</taxon>
        <taxon>Hexapoda</taxon>
        <taxon>Insecta</taxon>
        <taxon>Pterygota</taxon>
        <taxon>Neoptera</taxon>
        <taxon>Endopterygota</taxon>
        <taxon>Diptera</taxon>
        <taxon>Brachycera</taxon>
        <taxon>Muscomorpha</taxon>
        <taxon>Ephydroidea</taxon>
        <taxon>Drosophilidae</taxon>
        <taxon>Drosophila</taxon>
        <taxon>Sophophora</taxon>
    </lineage>
</organism>
<reference evidence="2" key="1">
    <citation type="journal article" date="2003" name="Genome Biol.">
        <title>An integrated gene annotation and transcriptional profiling approach towards the full gene content of the Drosophila genome.</title>
        <authorList>
            <person name="Hild M."/>
            <person name="Beckmann B."/>
            <person name="Haas S.A."/>
            <person name="Koch B."/>
            <person name="Solovyev V."/>
            <person name="Busold C."/>
            <person name="Fellenberg K."/>
            <person name="Boutros M."/>
            <person name="Vingron M."/>
            <person name="Sauer F."/>
            <person name="Hoheisel J.D."/>
            <person name="Paro R."/>
        </authorList>
    </citation>
    <scope>NUCLEOTIDE SEQUENCE</scope>
</reference>
<accession>Q6IIA3</accession>
<dbReference type="PROSITE" id="PS51257">
    <property type="entry name" value="PROKAR_LIPOPROTEIN"/>
    <property type="match status" value="1"/>
</dbReference>
<protein>
    <submittedName>
        <fullName evidence="2">HDC19232</fullName>
    </submittedName>
</protein>